<comment type="caution">
    <text evidence="4">The sequence shown here is derived from an EMBL/GenBank/DDBJ whole genome shotgun (WGS) entry which is preliminary data.</text>
</comment>
<comment type="catalytic activity">
    <reaction evidence="3">
        <text>alpha,alpha-trehalose 6-phosphate + H2O = alpha,alpha-trehalose + phosphate</text>
        <dbReference type="Rhea" id="RHEA:23420"/>
        <dbReference type="ChEBI" id="CHEBI:15377"/>
        <dbReference type="ChEBI" id="CHEBI:16551"/>
        <dbReference type="ChEBI" id="CHEBI:43474"/>
        <dbReference type="ChEBI" id="CHEBI:58429"/>
        <dbReference type="EC" id="3.1.3.12"/>
    </reaction>
</comment>
<dbReference type="InterPro" id="IPR036412">
    <property type="entry name" value="HAD-like_sf"/>
</dbReference>
<keyword evidence="3" id="KW-0479">Metal-binding</keyword>
<sequence>MPDPARQLPDALERDLSRLAGDARGVPEAASGPVLVATDFDGVVARLVDQPDASRPTPGAAAALARLAACAPEVARLALVSGRRLEDLARVSRVPAGTLLVGSHGAERGHMTAKGLEHSPVTLDTDKAERLARLTAAFEAIAQGAEGAWVEHKPTAAVLHVRLASPDDAARASLDAVAASGSLGLPAMRGKDVVETGVVATSKGQALDALRAEAGARAVFYMGDDVTDERAFAVLRDDDVSVRVGPGETVARHRVAGPDEAAHVLARLADLLTGPVQAT</sequence>
<reference evidence="4 5" key="1">
    <citation type="submission" date="2020-04" db="EMBL/GenBank/DDBJ databases">
        <title>MicrobeNet Type strains.</title>
        <authorList>
            <person name="Nicholson A.C."/>
        </authorList>
    </citation>
    <scope>NUCLEOTIDE SEQUENCE [LARGE SCALE GENOMIC DNA]</scope>
    <source>
        <strain evidence="4 5">ATCC BAA-789</strain>
    </source>
</reference>
<name>A0A9X5ITD0_9MICO</name>
<dbReference type="InterPro" id="IPR044651">
    <property type="entry name" value="OTSB-like"/>
</dbReference>
<comment type="pathway">
    <text evidence="3">Glycan biosynthesis; trehalose biosynthesis.</text>
</comment>
<keyword evidence="5" id="KW-1185">Reference proteome</keyword>
<evidence type="ECO:0000256" key="1">
    <source>
        <dbReference type="ARBA" id="ARBA00022801"/>
    </source>
</evidence>
<dbReference type="NCBIfam" id="TIGR00685">
    <property type="entry name" value="T6PP"/>
    <property type="match status" value="1"/>
</dbReference>
<dbReference type="EC" id="3.1.3.12" evidence="3"/>
<dbReference type="SUPFAM" id="SSF56784">
    <property type="entry name" value="HAD-like"/>
    <property type="match status" value="1"/>
</dbReference>
<dbReference type="Gene3D" id="3.40.50.1000">
    <property type="entry name" value="HAD superfamily/HAD-like"/>
    <property type="match status" value="1"/>
</dbReference>
<evidence type="ECO:0000313" key="4">
    <source>
        <dbReference type="EMBL" id="NKX94191.1"/>
    </source>
</evidence>
<dbReference type="PANTHER" id="PTHR43768">
    <property type="entry name" value="TREHALOSE 6-PHOSPHATE PHOSPHATASE"/>
    <property type="match status" value="1"/>
</dbReference>
<dbReference type="InterPro" id="IPR003337">
    <property type="entry name" value="Trehalose_PPase"/>
</dbReference>
<accession>A0A9X5ITD0</accession>
<dbReference type="EMBL" id="JAAXOW010000006">
    <property type="protein sequence ID" value="NKX94191.1"/>
    <property type="molecule type" value="Genomic_DNA"/>
</dbReference>
<dbReference type="GO" id="GO:0046872">
    <property type="term" value="F:metal ion binding"/>
    <property type="evidence" value="ECO:0007669"/>
    <property type="project" value="UniProtKB-KW"/>
</dbReference>
<dbReference type="GO" id="GO:0005992">
    <property type="term" value="P:trehalose biosynthetic process"/>
    <property type="evidence" value="ECO:0007669"/>
    <property type="project" value="InterPro"/>
</dbReference>
<keyword evidence="3" id="KW-0460">Magnesium</keyword>
<dbReference type="Proteomes" id="UP000774283">
    <property type="component" value="Unassembled WGS sequence"/>
</dbReference>
<organism evidence="4 5">
    <name type="scientific">Sanguibacter hominis ATCC BAA-789</name>
    <dbReference type="NCBI Taxonomy" id="1312740"/>
    <lineage>
        <taxon>Bacteria</taxon>
        <taxon>Bacillati</taxon>
        <taxon>Actinomycetota</taxon>
        <taxon>Actinomycetes</taxon>
        <taxon>Micrococcales</taxon>
        <taxon>Sanguibacteraceae</taxon>
        <taxon>Sanguibacter</taxon>
    </lineage>
</organism>
<dbReference type="RefSeq" id="WP_168448263.1">
    <property type="nucleotide sequence ID" value="NZ_JAAXOW010000006.1"/>
</dbReference>
<dbReference type="Gene3D" id="3.30.70.1020">
    <property type="entry name" value="Trehalose-6-phosphate phosphatase related protein, domain 2"/>
    <property type="match status" value="1"/>
</dbReference>
<proteinExistence type="inferred from homology"/>
<dbReference type="Pfam" id="PF02358">
    <property type="entry name" value="Trehalose_PPase"/>
    <property type="match status" value="1"/>
</dbReference>
<dbReference type="AlphaFoldDB" id="A0A9X5ITD0"/>
<gene>
    <name evidence="4" type="primary">otsB</name>
    <name evidence="4" type="ORF">HF995_13080</name>
</gene>
<evidence type="ECO:0000256" key="3">
    <source>
        <dbReference type="RuleBase" id="RU361117"/>
    </source>
</evidence>
<comment type="cofactor">
    <cofactor evidence="3">
        <name>Mg(2+)</name>
        <dbReference type="ChEBI" id="CHEBI:18420"/>
    </cofactor>
</comment>
<evidence type="ECO:0000313" key="5">
    <source>
        <dbReference type="Proteomes" id="UP000774283"/>
    </source>
</evidence>
<dbReference type="PANTHER" id="PTHR43768:SF3">
    <property type="entry name" value="TREHALOSE 6-PHOSPHATE PHOSPHATASE"/>
    <property type="match status" value="1"/>
</dbReference>
<protein>
    <recommendedName>
        <fullName evidence="3">Trehalose 6-phosphate phosphatase</fullName>
        <ecNumber evidence="3">3.1.3.12</ecNumber>
    </recommendedName>
</protein>
<dbReference type="GO" id="GO:0004805">
    <property type="term" value="F:trehalose-phosphatase activity"/>
    <property type="evidence" value="ECO:0007669"/>
    <property type="project" value="UniProtKB-EC"/>
</dbReference>
<keyword evidence="1 3" id="KW-0378">Hydrolase</keyword>
<comment type="function">
    <text evidence="2 3">Removes the phosphate from trehalose 6-phosphate to produce free trehalose.</text>
</comment>
<evidence type="ECO:0000256" key="2">
    <source>
        <dbReference type="ARBA" id="ARBA00024179"/>
    </source>
</evidence>
<dbReference type="InterPro" id="IPR023214">
    <property type="entry name" value="HAD_sf"/>
</dbReference>
<comment type="similarity">
    <text evidence="3">Belongs to the trehalose phosphatase family.</text>
</comment>